<dbReference type="EMBL" id="JASPKY010000216">
    <property type="protein sequence ID" value="KAK9719801.1"/>
    <property type="molecule type" value="Genomic_DNA"/>
</dbReference>
<reference evidence="1 2" key="1">
    <citation type="journal article" date="2024" name="BMC Genomics">
        <title>De novo assembly and annotation of Popillia japonica's genome with initial clues to its potential as an invasive pest.</title>
        <authorList>
            <person name="Cucini C."/>
            <person name="Boschi S."/>
            <person name="Funari R."/>
            <person name="Cardaioli E."/>
            <person name="Iannotti N."/>
            <person name="Marturano G."/>
            <person name="Paoli F."/>
            <person name="Bruttini M."/>
            <person name="Carapelli A."/>
            <person name="Frati F."/>
            <person name="Nardi F."/>
        </authorList>
    </citation>
    <scope>NUCLEOTIDE SEQUENCE [LARGE SCALE GENOMIC DNA]</scope>
    <source>
        <strain evidence="1">DMR45628</strain>
    </source>
</reference>
<sequence>MSKGIAAMRQDGNLYENWLFFKQSVHLIGEAGFRIFNMFKIAKGENDKLQPLLDIIDKHFKPKSNVSNERYKCFTRKPEEEVSQFIADLQNKAKQYQFERQLNQDEHHVWDKR</sequence>
<name>A0AAW1KKZ1_POPJA</name>
<protein>
    <submittedName>
        <fullName evidence="1">Uncharacterized protein</fullName>
    </submittedName>
</protein>
<proteinExistence type="predicted"/>
<accession>A0AAW1KKZ1</accession>
<comment type="caution">
    <text evidence="1">The sequence shown here is derived from an EMBL/GenBank/DDBJ whole genome shotgun (WGS) entry which is preliminary data.</text>
</comment>
<dbReference type="Proteomes" id="UP001458880">
    <property type="component" value="Unassembled WGS sequence"/>
</dbReference>
<dbReference type="AlphaFoldDB" id="A0AAW1KKZ1"/>
<organism evidence="1 2">
    <name type="scientific">Popillia japonica</name>
    <name type="common">Japanese beetle</name>
    <dbReference type="NCBI Taxonomy" id="7064"/>
    <lineage>
        <taxon>Eukaryota</taxon>
        <taxon>Metazoa</taxon>
        <taxon>Ecdysozoa</taxon>
        <taxon>Arthropoda</taxon>
        <taxon>Hexapoda</taxon>
        <taxon>Insecta</taxon>
        <taxon>Pterygota</taxon>
        <taxon>Neoptera</taxon>
        <taxon>Endopterygota</taxon>
        <taxon>Coleoptera</taxon>
        <taxon>Polyphaga</taxon>
        <taxon>Scarabaeiformia</taxon>
        <taxon>Scarabaeidae</taxon>
        <taxon>Rutelinae</taxon>
        <taxon>Popillia</taxon>
    </lineage>
</organism>
<keyword evidence="2" id="KW-1185">Reference proteome</keyword>
<evidence type="ECO:0000313" key="2">
    <source>
        <dbReference type="Proteomes" id="UP001458880"/>
    </source>
</evidence>
<gene>
    <name evidence="1" type="ORF">QE152_g22432</name>
</gene>
<evidence type="ECO:0000313" key="1">
    <source>
        <dbReference type="EMBL" id="KAK9719801.1"/>
    </source>
</evidence>